<reference evidence="1" key="1">
    <citation type="submission" date="2021-06" db="EMBL/GenBank/DDBJ databases">
        <authorList>
            <person name="Kallberg Y."/>
            <person name="Tangrot J."/>
            <person name="Rosling A."/>
        </authorList>
    </citation>
    <scope>NUCLEOTIDE SEQUENCE</scope>
    <source>
        <strain evidence="1">AU212A</strain>
    </source>
</reference>
<evidence type="ECO:0000313" key="2">
    <source>
        <dbReference type="Proteomes" id="UP000789860"/>
    </source>
</evidence>
<organism evidence="1 2">
    <name type="scientific">Scutellospora calospora</name>
    <dbReference type="NCBI Taxonomy" id="85575"/>
    <lineage>
        <taxon>Eukaryota</taxon>
        <taxon>Fungi</taxon>
        <taxon>Fungi incertae sedis</taxon>
        <taxon>Mucoromycota</taxon>
        <taxon>Glomeromycotina</taxon>
        <taxon>Glomeromycetes</taxon>
        <taxon>Diversisporales</taxon>
        <taxon>Gigasporaceae</taxon>
        <taxon>Scutellospora</taxon>
    </lineage>
</organism>
<dbReference type="EMBL" id="CAJVPM010025380">
    <property type="protein sequence ID" value="CAG8657693.1"/>
    <property type="molecule type" value="Genomic_DNA"/>
</dbReference>
<keyword evidence="2" id="KW-1185">Reference proteome</keyword>
<protein>
    <submittedName>
        <fullName evidence="1">3305_t:CDS:1</fullName>
    </submittedName>
</protein>
<proteinExistence type="predicted"/>
<evidence type="ECO:0000313" key="1">
    <source>
        <dbReference type="EMBL" id="CAG8657693.1"/>
    </source>
</evidence>
<gene>
    <name evidence="1" type="ORF">SCALOS_LOCUS8911</name>
</gene>
<feature type="non-terminal residue" evidence="1">
    <location>
        <position position="48"/>
    </location>
</feature>
<dbReference type="Proteomes" id="UP000789860">
    <property type="component" value="Unassembled WGS sequence"/>
</dbReference>
<comment type="caution">
    <text evidence="1">The sequence shown here is derived from an EMBL/GenBank/DDBJ whole genome shotgun (WGS) entry which is preliminary data.</text>
</comment>
<name>A0ACA9NIF4_9GLOM</name>
<accession>A0ACA9NIF4</accession>
<sequence length="48" mass="5637">TNIIKERKSKAPLSEKNKYKKVQSIKPSDTKKERKSKALFPVKNKHKK</sequence>
<feature type="non-terminal residue" evidence="1">
    <location>
        <position position="1"/>
    </location>
</feature>